<keyword evidence="3" id="KW-1185">Reference proteome</keyword>
<dbReference type="InterPro" id="IPR036526">
    <property type="entry name" value="C-N_Hydrolase_sf"/>
</dbReference>
<dbReference type="KEGG" id="rhl:LPU83_0098"/>
<evidence type="ECO:0000313" key="2">
    <source>
        <dbReference type="EMBL" id="CDM55784.1"/>
    </source>
</evidence>
<dbReference type="InterPro" id="IPR003010">
    <property type="entry name" value="C-N_Hydrolase"/>
</dbReference>
<organism evidence="2 3">
    <name type="scientific">Rhizobium favelukesii</name>
    <dbReference type="NCBI Taxonomy" id="348824"/>
    <lineage>
        <taxon>Bacteria</taxon>
        <taxon>Pseudomonadati</taxon>
        <taxon>Pseudomonadota</taxon>
        <taxon>Alphaproteobacteria</taxon>
        <taxon>Hyphomicrobiales</taxon>
        <taxon>Rhizobiaceae</taxon>
        <taxon>Rhizobium/Agrobacterium group</taxon>
        <taxon>Rhizobium</taxon>
    </lineage>
</organism>
<dbReference type="PROSITE" id="PS50263">
    <property type="entry name" value="CN_HYDROLASE"/>
    <property type="match status" value="1"/>
</dbReference>
<dbReference type="HOGENOM" id="CLU_1244509_0_0_5"/>
<gene>
    <name evidence="2" type="ORF">LPU83_0098</name>
</gene>
<dbReference type="Proteomes" id="UP000019443">
    <property type="component" value="Chromosome"/>
</dbReference>
<protein>
    <submittedName>
        <fullName evidence="2">Hydrolase protein</fullName>
        <ecNumber evidence="2">3.5.-.-</ecNumber>
    </submittedName>
</protein>
<reference evidence="2" key="1">
    <citation type="submission" date="2013-11" db="EMBL/GenBank/DDBJ databases">
        <title>Draft genome sequence of the broad-host-range Rhizobium sp. LPU83 strain, a member of the low-genetic diversity Oregon-like Rhizobium sp. group.</title>
        <authorList>
            <person name="Wibberg D."/>
            <person name="Puehler A."/>
            <person name="Schlueter A."/>
        </authorList>
    </citation>
    <scope>NUCLEOTIDE SEQUENCE [LARGE SCALE GENOMIC DNA]</scope>
    <source>
        <strain evidence="2">LPU83</strain>
    </source>
</reference>
<dbReference type="EMBL" id="HG916852">
    <property type="protein sequence ID" value="CDM55784.1"/>
    <property type="molecule type" value="Genomic_DNA"/>
</dbReference>
<dbReference type="PATRIC" id="fig|348824.6.peg.99"/>
<evidence type="ECO:0000313" key="3">
    <source>
        <dbReference type="Proteomes" id="UP000019443"/>
    </source>
</evidence>
<keyword evidence="2" id="KW-0378">Hydrolase</keyword>
<dbReference type="eggNOG" id="COG0388">
    <property type="taxonomic scope" value="Bacteria"/>
</dbReference>
<accession>W6R489</accession>
<dbReference type="GO" id="GO:0016787">
    <property type="term" value="F:hydrolase activity"/>
    <property type="evidence" value="ECO:0007669"/>
    <property type="project" value="UniProtKB-KW"/>
</dbReference>
<dbReference type="Pfam" id="PF00795">
    <property type="entry name" value="CN_hydrolase"/>
    <property type="match status" value="1"/>
</dbReference>
<dbReference type="Gene3D" id="3.60.110.10">
    <property type="entry name" value="Carbon-nitrogen hydrolase"/>
    <property type="match status" value="1"/>
</dbReference>
<feature type="domain" description="CN hydrolase" evidence="1">
    <location>
        <begin position="1"/>
        <end position="181"/>
    </location>
</feature>
<dbReference type="CDD" id="cd07197">
    <property type="entry name" value="nitrilase"/>
    <property type="match status" value="1"/>
</dbReference>
<dbReference type="EC" id="3.5.-.-" evidence="2"/>
<proteinExistence type="predicted"/>
<dbReference type="SUPFAM" id="SSF56317">
    <property type="entry name" value="Carbon-nitrogen hydrolase"/>
    <property type="match status" value="1"/>
</dbReference>
<dbReference type="AlphaFoldDB" id="W6R489"/>
<sequence length="222" mass="24649">MGRFRLAAAGGRASCNRQSLRRASHLRGDRRSAPAIRGLPAAQQSLCVFRYRALLTRYDKRFLSNSELGGWYSPGTAPITFDVDGYRFGCAICIESQFPEIFGEYERLGVDAVLFSSYGTPDYFQIALRAHAGLNCIWIGAATPVQKATKGPAGIIGPDGNWVTQCPAVPEPSLATAVLDRDDPVYDIPLQKARPWRLKARQGDIYRERMVDNARSENRSDY</sequence>
<evidence type="ECO:0000259" key="1">
    <source>
        <dbReference type="PROSITE" id="PS50263"/>
    </source>
</evidence>
<name>W6R489_9HYPH</name>